<comment type="caution">
    <text evidence="5">The sequence shown here is derived from an EMBL/GenBank/DDBJ whole genome shotgun (WGS) entry which is preliminary data.</text>
</comment>
<evidence type="ECO:0000313" key="5">
    <source>
        <dbReference type="EMBL" id="TDV41499.1"/>
    </source>
</evidence>
<name>A0A4R7UXF3_9PSEU</name>
<keyword evidence="2" id="KW-0175">Coiled coil</keyword>
<gene>
    <name evidence="5" type="ORF">CLV71_120189</name>
</gene>
<dbReference type="Gene3D" id="2.40.420.20">
    <property type="match status" value="1"/>
</dbReference>
<sequence>MRKLVWGAVGAAVLVGAGVAVVSVATADSGGHYRVAVATVGDVSQTVSVSGTVDRVNRADISFGTAGVLSTLSAGVGDTVSAGQELGAVDTSALQAAVDKASSDVDRAESTLSAAESAVEEPADDSSPVGSLVGQVKDAQSAASAALKAASDAVAGQSAACADPAAPACTAAGAAAMTAQQTVKSAQEALQAKLDALSSALAAESSREQAAPSAGSVADAQASVDQAKVKLVEAQQALAGARLVSPISGTVASVSAAVGDRVAANTAVVVVVGEGAVDLSATVAVEKLADLAVGQSASVTPVGTSERIAGKVTRVGTVPDPAADTVAYPVTVTIDEPPASLAAGSSATASVVVATAKDVLTVPASAVNRGSVTVLTGDQTTVTRVTTGAVGPTRVEVKEGLKAGDQVVLANLDAPLPTSDGNSRGSGGFIGGGPESGPAGGGPGGNVRIRPGG</sequence>
<dbReference type="OrthoDB" id="4932908at2"/>
<feature type="region of interest" description="Disordered" evidence="3">
    <location>
        <begin position="413"/>
        <end position="453"/>
    </location>
</feature>
<accession>A0A4R7UXF3</accession>
<keyword evidence="6" id="KW-1185">Reference proteome</keyword>
<dbReference type="EMBL" id="SOCP01000020">
    <property type="protein sequence ID" value="TDV41499.1"/>
    <property type="molecule type" value="Genomic_DNA"/>
</dbReference>
<dbReference type="PANTHER" id="PTHR32347:SF23">
    <property type="entry name" value="BLL5650 PROTEIN"/>
    <property type="match status" value="1"/>
</dbReference>
<evidence type="ECO:0000313" key="6">
    <source>
        <dbReference type="Proteomes" id="UP000294927"/>
    </source>
</evidence>
<evidence type="ECO:0000259" key="4">
    <source>
        <dbReference type="Pfam" id="PF25967"/>
    </source>
</evidence>
<reference evidence="5 6" key="1">
    <citation type="submission" date="2019-03" db="EMBL/GenBank/DDBJ databases">
        <title>Genomic Encyclopedia of Archaeal and Bacterial Type Strains, Phase II (KMG-II): from individual species to whole genera.</title>
        <authorList>
            <person name="Goeker M."/>
        </authorList>
    </citation>
    <scope>NUCLEOTIDE SEQUENCE [LARGE SCALE GENOMIC DNA]</scope>
    <source>
        <strain evidence="5 6">DSM 45499</strain>
    </source>
</reference>
<dbReference type="Gene3D" id="2.40.50.100">
    <property type="match status" value="2"/>
</dbReference>
<dbReference type="InterPro" id="IPR050465">
    <property type="entry name" value="UPF0194_transport"/>
</dbReference>
<dbReference type="AlphaFoldDB" id="A0A4R7UXF3"/>
<dbReference type="Proteomes" id="UP000294927">
    <property type="component" value="Unassembled WGS sequence"/>
</dbReference>
<dbReference type="Gene3D" id="2.40.30.170">
    <property type="match status" value="1"/>
</dbReference>
<dbReference type="GO" id="GO:0030313">
    <property type="term" value="C:cell envelope"/>
    <property type="evidence" value="ECO:0007669"/>
    <property type="project" value="UniProtKB-SubCell"/>
</dbReference>
<proteinExistence type="predicted"/>
<feature type="compositionally biased region" description="Gly residues" evidence="3">
    <location>
        <begin position="424"/>
        <end position="453"/>
    </location>
</feature>
<evidence type="ECO:0000256" key="1">
    <source>
        <dbReference type="ARBA" id="ARBA00004196"/>
    </source>
</evidence>
<dbReference type="Pfam" id="PF25967">
    <property type="entry name" value="RND-MFP_C"/>
    <property type="match status" value="1"/>
</dbReference>
<dbReference type="SUPFAM" id="SSF111369">
    <property type="entry name" value="HlyD-like secretion proteins"/>
    <property type="match status" value="2"/>
</dbReference>
<comment type="subcellular location">
    <subcellularLocation>
        <location evidence="1">Cell envelope</location>
    </subcellularLocation>
</comment>
<dbReference type="InterPro" id="IPR058627">
    <property type="entry name" value="MdtA-like_C"/>
</dbReference>
<protein>
    <submittedName>
        <fullName evidence="5">RND family efflux transporter MFP subunit</fullName>
    </submittedName>
</protein>
<dbReference type="PANTHER" id="PTHR32347">
    <property type="entry name" value="EFFLUX SYSTEM COMPONENT YKNX-RELATED"/>
    <property type="match status" value="1"/>
</dbReference>
<organism evidence="5 6">
    <name type="scientific">Actinophytocola oryzae</name>
    <dbReference type="NCBI Taxonomy" id="502181"/>
    <lineage>
        <taxon>Bacteria</taxon>
        <taxon>Bacillati</taxon>
        <taxon>Actinomycetota</taxon>
        <taxon>Actinomycetes</taxon>
        <taxon>Pseudonocardiales</taxon>
        <taxon>Pseudonocardiaceae</taxon>
    </lineage>
</organism>
<feature type="domain" description="Multidrug resistance protein MdtA-like C-terminal permuted SH3" evidence="4">
    <location>
        <begin position="358"/>
        <end position="413"/>
    </location>
</feature>
<feature type="region of interest" description="Disordered" evidence="3">
    <location>
        <begin position="107"/>
        <end position="132"/>
    </location>
</feature>
<evidence type="ECO:0000256" key="3">
    <source>
        <dbReference type="SAM" id="MobiDB-lite"/>
    </source>
</evidence>
<evidence type="ECO:0000256" key="2">
    <source>
        <dbReference type="ARBA" id="ARBA00023054"/>
    </source>
</evidence>
<dbReference type="RefSeq" id="WP_133907848.1">
    <property type="nucleotide sequence ID" value="NZ_SOCP01000020.1"/>
</dbReference>
<dbReference type="Gene3D" id="1.10.287.470">
    <property type="entry name" value="Helix hairpin bin"/>
    <property type="match status" value="2"/>
</dbReference>